<dbReference type="EMBL" id="QKOF01000003">
    <property type="protein sequence ID" value="MBE2899437.1"/>
    <property type="molecule type" value="Genomic_DNA"/>
</dbReference>
<dbReference type="NCBIfam" id="NF001319">
    <property type="entry name" value="PRK00258.3-3"/>
    <property type="match status" value="1"/>
</dbReference>
<dbReference type="AlphaFoldDB" id="A0A842YKG2"/>
<dbReference type="Gene3D" id="3.40.50.720">
    <property type="entry name" value="NAD(P)-binding Rossmann-like Domain"/>
    <property type="match status" value="1"/>
</dbReference>
<dbReference type="GO" id="GO:0050661">
    <property type="term" value="F:NADP binding"/>
    <property type="evidence" value="ECO:0007669"/>
    <property type="project" value="InterPro"/>
</dbReference>
<feature type="binding site" evidence="6">
    <location>
        <position position="254"/>
    </location>
    <ligand>
        <name>shikimate</name>
        <dbReference type="ChEBI" id="CHEBI:36208"/>
    </ligand>
</feature>
<dbReference type="InterPro" id="IPR006151">
    <property type="entry name" value="Shikm_DH/Glu-tRNA_Rdtase"/>
</dbReference>
<reference evidence="10" key="1">
    <citation type="submission" date="2018-06" db="EMBL/GenBank/DDBJ databases">
        <title>Draft genome sequence of Methanothermobacter thermautotrophicus Strain WHS, a thermophilic, hydrogenotrophic methanogen isolated from Washburn Hot Springs in Yellowstone National Park, USA.</title>
        <authorList>
            <person name="Mckay L.J."/>
            <person name="Klingelsmith K."/>
            <person name="Inskeep W.P."/>
            <person name="Fields M.W."/>
        </authorList>
    </citation>
    <scope>NUCLEOTIDE SEQUENCE</scope>
    <source>
        <strain evidence="10">WHS</strain>
    </source>
</reference>
<comment type="caution">
    <text evidence="6">Lacks conserved residue(s) required for the propagation of feature annotation.</text>
</comment>
<dbReference type="Proteomes" id="UP000646659">
    <property type="component" value="Unassembled WGS sequence"/>
</dbReference>
<dbReference type="PANTHER" id="PTHR21089:SF1">
    <property type="entry name" value="BIFUNCTIONAL 3-DEHYDROQUINATE DEHYDRATASE_SHIKIMATE DEHYDROGENASE, CHLOROPLASTIC"/>
    <property type="match status" value="1"/>
</dbReference>
<dbReference type="SUPFAM" id="SSF51735">
    <property type="entry name" value="NAD(P)-binding Rossmann-fold domains"/>
    <property type="match status" value="1"/>
</dbReference>
<keyword evidence="5 6" id="KW-0057">Aromatic amino acid biosynthesis</keyword>
<organism evidence="10 11">
    <name type="scientific">Methanothermobacter thermautotrophicus</name>
    <name type="common">Methanobacterium thermoformicicum</name>
    <dbReference type="NCBI Taxonomy" id="145262"/>
    <lineage>
        <taxon>Archaea</taxon>
        <taxon>Methanobacteriati</taxon>
        <taxon>Methanobacteriota</taxon>
        <taxon>Methanomada group</taxon>
        <taxon>Methanobacteria</taxon>
        <taxon>Methanobacteriales</taxon>
        <taxon>Methanobacteriaceae</taxon>
        <taxon>Methanothermobacter</taxon>
    </lineage>
</organism>
<dbReference type="InterPro" id="IPR041121">
    <property type="entry name" value="SDH_C"/>
</dbReference>
<keyword evidence="3 6" id="KW-0521">NADP</keyword>
<comment type="caution">
    <text evidence="10">The sequence shown here is derived from an EMBL/GenBank/DDBJ whole genome shotgun (WGS) entry which is preliminary data.</text>
</comment>
<dbReference type="GO" id="GO:0009073">
    <property type="term" value="P:aromatic amino acid family biosynthetic process"/>
    <property type="evidence" value="ECO:0007669"/>
    <property type="project" value="UniProtKB-KW"/>
</dbReference>
<dbReference type="InterPro" id="IPR013708">
    <property type="entry name" value="Shikimate_DH-bd_N"/>
</dbReference>
<dbReference type="CDD" id="cd01065">
    <property type="entry name" value="NAD_bind_Shikimate_DH"/>
    <property type="match status" value="1"/>
</dbReference>
<comment type="function">
    <text evidence="6">Involved in the biosynthesis of the chorismate, which leads to the biosynthesis of aromatic amino acids. Catalyzes the reversible NADPH linked reduction of 3-dehydroshikimate (DHSA) to yield shikimate (SA).</text>
</comment>
<sequence>MITGKTRVTGIIGHPLGHSLSPIMHNSAFRSLGMDWVYVPFPVRSPDIKAAVEGLRAMGVQGVNVTIPHKEAILEYIDDIHGTAALIGAVNTLKFDDGTIRGYNTDASGCLKALEEVTSVEGSSVLILGAGGAARACAFQLAERGASDITILNRTPEKARHLAEDMADKLGFEASYGGYELIPGSVKSADILIDTTPVGMYPNTDDRPLVEAELMHEGLVVHDLVYNPLRTVLLREAERASAIPVSGIRMLLYQGVEAFRIWTGRDPPLDVMEDALSRALNTNQGSQDN</sequence>
<feature type="binding site" evidence="6">
    <location>
        <position position="226"/>
    </location>
    <ligand>
        <name>shikimate</name>
        <dbReference type="ChEBI" id="CHEBI:36208"/>
    </ligand>
</feature>
<accession>A0A842YKG2</accession>
<evidence type="ECO:0000313" key="11">
    <source>
        <dbReference type="Proteomes" id="UP000646659"/>
    </source>
</evidence>
<feature type="binding site" evidence="6">
    <location>
        <position position="91"/>
    </location>
    <ligand>
        <name>shikimate</name>
        <dbReference type="ChEBI" id="CHEBI:36208"/>
    </ligand>
</feature>
<evidence type="ECO:0000256" key="1">
    <source>
        <dbReference type="ARBA" id="ARBA00012962"/>
    </source>
</evidence>
<comment type="subunit">
    <text evidence="6">Homodimer.</text>
</comment>
<evidence type="ECO:0000256" key="6">
    <source>
        <dbReference type="HAMAP-Rule" id="MF_00222"/>
    </source>
</evidence>
<dbReference type="InterPro" id="IPR022893">
    <property type="entry name" value="Shikimate_DH_fam"/>
</dbReference>
<feature type="binding site" evidence="6">
    <location>
        <position position="247"/>
    </location>
    <ligand>
        <name>NADP(+)</name>
        <dbReference type="ChEBI" id="CHEBI:58349"/>
    </ligand>
</feature>
<comment type="similarity">
    <text evidence="6">Belongs to the shikimate dehydrogenase family.</text>
</comment>
<dbReference type="GO" id="GO:0009423">
    <property type="term" value="P:chorismate biosynthetic process"/>
    <property type="evidence" value="ECO:0007669"/>
    <property type="project" value="UniProtKB-UniRule"/>
</dbReference>
<dbReference type="GO" id="GO:0004764">
    <property type="term" value="F:shikimate 3-dehydrogenase (NADP+) activity"/>
    <property type="evidence" value="ECO:0007669"/>
    <property type="project" value="UniProtKB-UniRule"/>
</dbReference>
<evidence type="ECO:0000259" key="8">
    <source>
        <dbReference type="Pfam" id="PF08501"/>
    </source>
</evidence>
<dbReference type="Pfam" id="PF18317">
    <property type="entry name" value="SDH_C"/>
    <property type="match status" value="1"/>
</dbReference>
<feature type="domain" description="SDH C-terminal" evidence="9">
    <location>
        <begin position="247"/>
        <end position="276"/>
    </location>
</feature>
<evidence type="ECO:0000256" key="4">
    <source>
        <dbReference type="ARBA" id="ARBA00023002"/>
    </source>
</evidence>
<evidence type="ECO:0000256" key="5">
    <source>
        <dbReference type="ARBA" id="ARBA00023141"/>
    </source>
</evidence>
<dbReference type="NCBIfam" id="TIGR00507">
    <property type="entry name" value="aroE"/>
    <property type="match status" value="1"/>
</dbReference>
<dbReference type="GO" id="GO:0019632">
    <property type="term" value="P:shikimate metabolic process"/>
    <property type="evidence" value="ECO:0007669"/>
    <property type="project" value="InterPro"/>
</dbReference>
<dbReference type="NCBIfam" id="NF001314">
    <property type="entry name" value="PRK00258.2-2"/>
    <property type="match status" value="1"/>
</dbReference>
<evidence type="ECO:0000256" key="3">
    <source>
        <dbReference type="ARBA" id="ARBA00022857"/>
    </source>
</evidence>
<dbReference type="OrthoDB" id="8744at2157"/>
<dbReference type="Pfam" id="PF08501">
    <property type="entry name" value="Shikimate_dh_N"/>
    <property type="match status" value="1"/>
</dbReference>
<feature type="binding site" evidence="6">
    <location>
        <position position="224"/>
    </location>
    <ligand>
        <name>NADP(+)</name>
        <dbReference type="ChEBI" id="CHEBI:58349"/>
    </ligand>
</feature>
<dbReference type="InterPro" id="IPR046346">
    <property type="entry name" value="Aminoacid_DH-like_N_sf"/>
</dbReference>
<gene>
    <name evidence="6" type="primary">aroE</name>
    <name evidence="10" type="ORF">DNK57_01145</name>
</gene>
<evidence type="ECO:0000313" key="10">
    <source>
        <dbReference type="EMBL" id="MBE2899437.1"/>
    </source>
</evidence>
<feature type="domain" description="Quinate/shikimate 5-dehydrogenase/glutamyl-tRNA reductase" evidence="7">
    <location>
        <begin position="114"/>
        <end position="196"/>
    </location>
</feature>
<dbReference type="Pfam" id="PF01488">
    <property type="entry name" value="Shikimate_DH"/>
    <property type="match status" value="1"/>
</dbReference>
<proteinExistence type="inferred from homology"/>
<dbReference type="GO" id="GO:0008652">
    <property type="term" value="P:amino acid biosynthetic process"/>
    <property type="evidence" value="ECO:0007669"/>
    <property type="project" value="UniProtKB-KW"/>
</dbReference>
<dbReference type="HAMAP" id="MF_00222">
    <property type="entry name" value="Shikimate_DH_AroE"/>
    <property type="match status" value="1"/>
</dbReference>
<dbReference type="PANTHER" id="PTHR21089">
    <property type="entry name" value="SHIKIMATE DEHYDROGENASE"/>
    <property type="match status" value="1"/>
</dbReference>
<dbReference type="InterPro" id="IPR036291">
    <property type="entry name" value="NAD(P)-bd_dom_sf"/>
</dbReference>
<evidence type="ECO:0000259" key="9">
    <source>
        <dbReference type="Pfam" id="PF18317"/>
    </source>
</evidence>
<dbReference type="UniPathway" id="UPA00053">
    <property type="reaction ID" value="UER00087"/>
</dbReference>
<name>A0A842YKG2_METTF</name>
<protein>
    <recommendedName>
        <fullName evidence="1 6">Shikimate dehydrogenase (NADP(+))</fullName>
        <shortName evidence="6">SDH</shortName>
        <ecNumber evidence="1 6">1.1.1.25</ecNumber>
    </recommendedName>
</protein>
<feature type="active site" description="Proton acceptor" evidence="6">
    <location>
        <position position="70"/>
    </location>
</feature>
<feature type="binding site" evidence="6">
    <location>
        <position position="106"/>
    </location>
    <ligand>
        <name>shikimate</name>
        <dbReference type="ChEBI" id="CHEBI:36208"/>
    </ligand>
</feature>
<comment type="pathway">
    <text evidence="6">Metabolic intermediate biosynthesis; chorismate biosynthesis; chorismate from D-erythrose 4-phosphate and phosphoenolpyruvate: step 4/7.</text>
</comment>
<keyword evidence="4 6" id="KW-0560">Oxidoreductase</keyword>
<dbReference type="EC" id="1.1.1.25" evidence="1 6"/>
<feature type="binding site" evidence="6">
    <location>
        <position position="66"/>
    </location>
    <ligand>
        <name>shikimate</name>
        <dbReference type="ChEBI" id="CHEBI:36208"/>
    </ligand>
</feature>
<keyword evidence="2 6" id="KW-0028">Amino-acid biosynthesis</keyword>
<dbReference type="RefSeq" id="WP_192961407.1">
    <property type="nucleotide sequence ID" value="NZ_QKOF01000003.1"/>
</dbReference>
<comment type="catalytic activity">
    <reaction evidence="6">
        <text>shikimate + NADP(+) = 3-dehydroshikimate + NADPH + H(+)</text>
        <dbReference type="Rhea" id="RHEA:17737"/>
        <dbReference type="ChEBI" id="CHEBI:15378"/>
        <dbReference type="ChEBI" id="CHEBI:16630"/>
        <dbReference type="ChEBI" id="CHEBI:36208"/>
        <dbReference type="ChEBI" id="CHEBI:57783"/>
        <dbReference type="ChEBI" id="CHEBI:58349"/>
        <dbReference type="EC" id="1.1.1.25"/>
    </reaction>
</comment>
<dbReference type="SUPFAM" id="SSF53223">
    <property type="entry name" value="Aminoacid dehydrogenase-like, N-terminal domain"/>
    <property type="match status" value="1"/>
</dbReference>
<feature type="domain" description="Shikimate dehydrogenase substrate binding N-terminal" evidence="8">
    <location>
        <begin position="11"/>
        <end position="93"/>
    </location>
</feature>
<evidence type="ECO:0000256" key="2">
    <source>
        <dbReference type="ARBA" id="ARBA00022605"/>
    </source>
</evidence>
<feature type="binding site" evidence="6">
    <location>
        <begin position="19"/>
        <end position="21"/>
    </location>
    <ligand>
        <name>shikimate</name>
        <dbReference type="ChEBI" id="CHEBI:36208"/>
    </ligand>
</feature>
<feature type="binding site" evidence="6">
    <location>
        <begin position="129"/>
        <end position="133"/>
    </location>
    <ligand>
        <name>NADP(+)</name>
        <dbReference type="ChEBI" id="CHEBI:58349"/>
    </ligand>
</feature>
<dbReference type="Gene3D" id="3.40.50.10860">
    <property type="entry name" value="Leucine Dehydrogenase, chain A, domain 1"/>
    <property type="match status" value="1"/>
</dbReference>
<dbReference type="InterPro" id="IPR011342">
    <property type="entry name" value="Shikimate_DH"/>
</dbReference>
<evidence type="ECO:0000259" key="7">
    <source>
        <dbReference type="Pfam" id="PF01488"/>
    </source>
</evidence>
<feature type="binding site" evidence="6">
    <location>
        <begin position="153"/>
        <end position="158"/>
    </location>
    <ligand>
        <name>NADP(+)</name>
        <dbReference type="ChEBI" id="CHEBI:58349"/>
    </ligand>
</feature>